<gene>
    <name evidence="5" type="ORF">L3X38_032220</name>
</gene>
<keyword evidence="6" id="KW-1185">Reference proteome</keyword>
<dbReference type="Gene3D" id="4.10.60.10">
    <property type="entry name" value="Zinc finger, CCHC-type"/>
    <property type="match status" value="1"/>
</dbReference>
<keyword evidence="1" id="KW-0863">Zinc-finger</keyword>
<protein>
    <recommendedName>
        <fullName evidence="4">CCHC-type domain-containing protein</fullName>
    </recommendedName>
</protein>
<accession>A0AAD4VDZ5</accession>
<keyword evidence="1" id="KW-0862">Zinc</keyword>
<proteinExistence type="predicted"/>
<dbReference type="PROSITE" id="PS50158">
    <property type="entry name" value="ZF_CCHC"/>
    <property type="match status" value="1"/>
</dbReference>
<dbReference type="Pfam" id="PF24925">
    <property type="entry name" value="DUF7746"/>
    <property type="match status" value="1"/>
</dbReference>
<evidence type="ECO:0000256" key="1">
    <source>
        <dbReference type="PROSITE-ProRule" id="PRU00047"/>
    </source>
</evidence>
<dbReference type="SMART" id="SM00343">
    <property type="entry name" value="ZnF_C2HC"/>
    <property type="match status" value="1"/>
</dbReference>
<comment type="caution">
    <text evidence="5">The sequence shown here is derived from an EMBL/GenBank/DDBJ whole genome shotgun (WGS) entry which is preliminary data.</text>
</comment>
<feature type="region of interest" description="Disordered" evidence="3">
    <location>
        <begin position="245"/>
        <end position="265"/>
    </location>
</feature>
<dbReference type="InterPro" id="IPR036875">
    <property type="entry name" value="Znf_CCHC_sf"/>
</dbReference>
<dbReference type="GO" id="GO:0008270">
    <property type="term" value="F:zinc ion binding"/>
    <property type="evidence" value="ECO:0007669"/>
    <property type="project" value="UniProtKB-KW"/>
</dbReference>
<keyword evidence="2" id="KW-0175">Coiled coil</keyword>
<dbReference type="SUPFAM" id="SSF57756">
    <property type="entry name" value="Retrovirus zinc finger-like domains"/>
    <property type="match status" value="1"/>
</dbReference>
<evidence type="ECO:0000313" key="5">
    <source>
        <dbReference type="EMBL" id="KAI5323148.1"/>
    </source>
</evidence>
<dbReference type="EMBL" id="JAJFAZ020000006">
    <property type="protein sequence ID" value="KAI5323148.1"/>
    <property type="molecule type" value="Genomic_DNA"/>
</dbReference>
<dbReference type="PANTHER" id="PTHR33054">
    <property type="entry name" value="CCHC-TYPE DOMAIN-CONTAINING PROTEIN"/>
    <property type="match status" value="1"/>
</dbReference>
<evidence type="ECO:0000256" key="3">
    <source>
        <dbReference type="SAM" id="MobiDB-lite"/>
    </source>
</evidence>
<feature type="domain" description="CCHC-type" evidence="4">
    <location>
        <begin position="271"/>
        <end position="286"/>
    </location>
</feature>
<dbReference type="Pfam" id="PF22909">
    <property type="entry name" value="Caulimovir_coat_dom"/>
    <property type="match status" value="1"/>
</dbReference>
<name>A0AAD4VDZ5_PRUDU</name>
<dbReference type="Proteomes" id="UP001054821">
    <property type="component" value="Chromosome 6"/>
</dbReference>
<reference evidence="5 6" key="1">
    <citation type="journal article" date="2022" name="G3 (Bethesda)">
        <title>Whole-genome sequence and methylome profiling of the almond [Prunus dulcis (Mill.) D.A. Webb] cultivar 'Nonpareil'.</title>
        <authorList>
            <person name="D'Amico-Willman K.M."/>
            <person name="Ouma W.Z."/>
            <person name="Meulia T."/>
            <person name="Sideli G.M."/>
            <person name="Gradziel T.M."/>
            <person name="Fresnedo-Ramirez J."/>
        </authorList>
    </citation>
    <scope>NUCLEOTIDE SEQUENCE [LARGE SCALE GENOMIC DNA]</scope>
    <source>
        <strain evidence="5">Clone GOH B32 T37-40</strain>
    </source>
</reference>
<keyword evidence="1" id="KW-0479">Metal-binding</keyword>
<dbReference type="PANTHER" id="PTHR33054:SF9">
    <property type="entry name" value="CCHC-TYPE DOMAIN-CONTAINING PROTEIN"/>
    <property type="match status" value="1"/>
</dbReference>
<dbReference type="Pfam" id="PF00098">
    <property type="entry name" value="zf-CCHC"/>
    <property type="match status" value="1"/>
</dbReference>
<evidence type="ECO:0000256" key="2">
    <source>
        <dbReference type="SAM" id="Coils"/>
    </source>
</evidence>
<dbReference type="AlphaFoldDB" id="A0AAD4VDZ5"/>
<dbReference type="GO" id="GO:0003676">
    <property type="term" value="F:nucleic acid binding"/>
    <property type="evidence" value="ECO:0007669"/>
    <property type="project" value="InterPro"/>
</dbReference>
<organism evidence="5 6">
    <name type="scientific">Prunus dulcis</name>
    <name type="common">Almond</name>
    <name type="synonym">Amygdalus dulcis</name>
    <dbReference type="NCBI Taxonomy" id="3755"/>
    <lineage>
        <taxon>Eukaryota</taxon>
        <taxon>Viridiplantae</taxon>
        <taxon>Streptophyta</taxon>
        <taxon>Embryophyta</taxon>
        <taxon>Tracheophyta</taxon>
        <taxon>Spermatophyta</taxon>
        <taxon>Magnoliopsida</taxon>
        <taxon>eudicotyledons</taxon>
        <taxon>Gunneridae</taxon>
        <taxon>Pentapetalae</taxon>
        <taxon>rosids</taxon>
        <taxon>fabids</taxon>
        <taxon>Rosales</taxon>
        <taxon>Rosaceae</taxon>
        <taxon>Amygdaloideae</taxon>
        <taxon>Amygdaleae</taxon>
        <taxon>Prunus</taxon>
    </lineage>
</organism>
<sequence>MVANSYITNHSFRQSEIVPLLVTGFTGTLRYWWDKHLSPESKNRITYAVKLNEDGLPIFDEQIGQGIEDGVNTLFYTIIEHFVGTPSNTTARIHDQLSNLRCPKLSDFRWYKDVFISRVMLRGDSNQPFWKEKFINGLPNLFAHKIRTTLRNEQGQIDWNNLTYGNIISTINQVGMKMCIDFKINKQIQSDRKSAKYELGNFCEQYGLTSIPHSRKNKPSHFRKNRYSFPKKQFFRKNEFYKKRKFSPKKNWSKHQDSKKSRPKKDKSKIKCFKCQKFGHYASECKVKDVIRQLQITEEDKGKLIQVLELRDSETSSVETIVPSSESDSSQSSYSQSSSPRVQIGCTDKCCNILKSIFVLTKQEEQEELLIDLIGKVENPELKSDYLRKLRKVLSQDSSSHSKAQPISINTTLEKFNSKKEITLQDLQLEVKKVKKELAELKQISQQLQTENYTIKQDITTLLRQEAFEPKSRSEVLTILMRNLLKNNKLSI</sequence>
<dbReference type="InterPro" id="IPR056648">
    <property type="entry name" value="DUF7746"/>
</dbReference>
<dbReference type="InterPro" id="IPR001878">
    <property type="entry name" value="Znf_CCHC"/>
</dbReference>
<feature type="compositionally biased region" description="Low complexity" evidence="3">
    <location>
        <begin position="324"/>
        <end position="339"/>
    </location>
</feature>
<evidence type="ECO:0000259" key="4">
    <source>
        <dbReference type="PROSITE" id="PS50158"/>
    </source>
</evidence>
<evidence type="ECO:0000313" key="6">
    <source>
        <dbReference type="Proteomes" id="UP001054821"/>
    </source>
</evidence>
<feature type="region of interest" description="Disordered" evidence="3">
    <location>
        <begin position="318"/>
        <end position="342"/>
    </location>
</feature>
<feature type="coiled-coil region" evidence="2">
    <location>
        <begin position="417"/>
        <end position="451"/>
    </location>
</feature>